<protein>
    <submittedName>
        <fullName evidence="1">Uncharacterized protein</fullName>
    </submittedName>
</protein>
<dbReference type="AlphaFoldDB" id="A0A1G7GMS1"/>
<reference evidence="1 2" key="1">
    <citation type="submission" date="2016-10" db="EMBL/GenBank/DDBJ databases">
        <authorList>
            <person name="de Groot N.N."/>
        </authorList>
    </citation>
    <scope>NUCLEOTIDE SEQUENCE [LARGE SCALE GENOMIC DNA]</scope>
    <source>
        <strain evidence="1 2">47C3B</strain>
    </source>
</reference>
<proteinExistence type="predicted"/>
<evidence type="ECO:0000313" key="2">
    <source>
        <dbReference type="Proteomes" id="UP000199072"/>
    </source>
</evidence>
<accession>A0A1G7GMS1</accession>
<gene>
    <name evidence="1" type="ORF">SAMN05216464_110217</name>
</gene>
<keyword evidence="2" id="KW-1185">Reference proteome</keyword>
<dbReference type="Proteomes" id="UP000199072">
    <property type="component" value="Unassembled WGS sequence"/>
</dbReference>
<dbReference type="EMBL" id="FNAI01000010">
    <property type="protein sequence ID" value="SDE89424.1"/>
    <property type="molecule type" value="Genomic_DNA"/>
</dbReference>
<evidence type="ECO:0000313" key="1">
    <source>
        <dbReference type="EMBL" id="SDE89424.1"/>
    </source>
</evidence>
<organism evidence="1 2">
    <name type="scientific">Mucilaginibacter pineti</name>
    <dbReference type="NCBI Taxonomy" id="1391627"/>
    <lineage>
        <taxon>Bacteria</taxon>
        <taxon>Pseudomonadati</taxon>
        <taxon>Bacteroidota</taxon>
        <taxon>Sphingobacteriia</taxon>
        <taxon>Sphingobacteriales</taxon>
        <taxon>Sphingobacteriaceae</taxon>
        <taxon>Mucilaginibacter</taxon>
    </lineage>
</organism>
<dbReference type="RefSeq" id="WP_262492965.1">
    <property type="nucleotide sequence ID" value="NZ_FNAI01000010.1"/>
</dbReference>
<sequence length="40" mass="4424">MANQNTVGITDDDIKKAKEYKDAMNALKTSIIGVNSKLQR</sequence>
<name>A0A1G7GMS1_9SPHI</name>